<evidence type="ECO:0000256" key="8">
    <source>
        <dbReference type="ARBA" id="ARBA00022490"/>
    </source>
</evidence>
<dbReference type="GO" id="GO:0002055">
    <property type="term" value="F:adenine binding"/>
    <property type="evidence" value="ECO:0007669"/>
    <property type="project" value="TreeGrafter"/>
</dbReference>
<evidence type="ECO:0000256" key="2">
    <source>
        <dbReference type="ARBA" id="ARBA00003968"/>
    </source>
</evidence>
<dbReference type="EMBL" id="SBII01000009">
    <property type="protein sequence ID" value="RWW98810.1"/>
    <property type="molecule type" value="Genomic_DNA"/>
</dbReference>
<dbReference type="NCBIfam" id="NF002634">
    <property type="entry name" value="PRK02304.1-3"/>
    <property type="match status" value="1"/>
</dbReference>
<name>A0A444H6F3_9FLAO</name>
<comment type="subcellular location">
    <subcellularLocation>
        <location evidence="3 12">Cytoplasm</location>
    </subcellularLocation>
</comment>
<dbReference type="GO" id="GO:0006166">
    <property type="term" value="P:purine ribonucleoside salvage"/>
    <property type="evidence" value="ECO:0007669"/>
    <property type="project" value="UniProtKB-UniRule"/>
</dbReference>
<keyword evidence="10 12" id="KW-0808">Transferase</keyword>
<dbReference type="PANTHER" id="PTHR32315:SF3">
    <property type="entry name" value="ADENINE PHOSPHORIBOSYLTRANSFERASE"/>
    <property type="match status" value="1"/>
</dbReference>
<accession>A0A444H6F3</accession>
<evidence type="ECO:0000256" key="6">
    <source>
        <dbReference type="ARBA" id="ARBA00011738"/>
    </source>
</evidence>
<dbReference type="SUPFAM" id="SSF53271">
    <property type="entry name" value="PRTase-like"/>
    <property type="match status" value="1"/>
</dbReference>
<dbReference type="RefSeq" id="WP_128390386.1">
    <property type="nucleotide sequence ID" value="NZ_SBII01000009.1"/>
</dbReference>
<comment type="catalytic activity">
    <reaction evidence="1 12">
        <text>AMP + diphosphate = 5-phospho-alpha-D-ribose 1-diphosphate + adenine</text>
        <dbReference type="Rhea" id="RHEA:16609"/>
        <dbReference type="ChEBI" id="CHEBI:16708"/>
        <dbReference type="ChEBI" id="CHEBI:33019"/>
        <dbReference type="ChEBI" id="CHEBI:58017"/>
        <dbReference type="ChEBI" id="CHEBI:456215"/>
        <dbReference type="EC" id="2.4.2.7"/>
    </reaction>
</comment>
<comment type="pathway">
    <text evidence="4 12">Purine metabolism; AMP biosynthesis via salvage pathway; AMP from adenine: step 1/1.</text>
</comment>
<protein>
    <recommendedName>
        <fullName evidence="7 12">Adenine phosphoribosyltransferase</fullName>
        <shortName evidence="12">APRT</shortName>
        <ecNumber evidence="7 12">2.4.2.7</ecNumber>
    </recommendedName>
</protein>
<evidence type="ECO:0000256" key="3">
    <source>
        <dbReference type="ARBA" id="ARBA00004496"/>
    </source>
</evidence>
<dbReference type="NCBIfam" id="NF002633">
    <property type="entry name" value="PRK02304.1-2"/>
    <property type="match status" value="1"/>
</dbReference>
<keyword evidence="15" id="KW-1185">Reference proteome</keyword>
<keyword evidence="8 12" id="KW-0963">Cytoplasm</keyword>
<organism evidence="14 15">
    <name type="scientific">Flavobacterium cerinum</name>
    <dbReference type="NCBI Taxonomy" id="2502784"/>
    <lineage>
        <taxon>Bacteria</taxon>
        <taxon>Pseudomonadati</taxon>
        <taxon>Bacteroidota</taxon>
        <taxon>Flavobacteriia</taxon>
        <taxon>Flavobacteriales</taxon>
        <taxon>Flavobacteriaceae</taxon>
        <taxon>Flavobacterium</taxon>
    </lineage>
</organism>
<dbReference type="InterPro" id="IPR050054">
    <property type="entry name" value="UPRTase/APRTase"/>
</dbReference>
<sequence length="170" mass="19052">MTLNQYIRDIQDFPKEGVVFKDITPLLANPKAVRECMALLMNNLKDRKIDKVVGVESRGFFFATLIAYELGVGFVPVRKPKKLPFDTISASYELEYGTDTLEVHTDAIKPGDRVLIHDDVLATGGTVKAVCELVEKLGGEIVQCNFLMELSFLHGRDKISKQEVYAPLVY</sequence>
<dbReference type="GO" id="GO:0044209">
    <property type="term" value="P:AMP salvage"/>
    <property type="evidence" value="ECO:0007669"/>
    <property type="project" value="UniProtKB-UniRule"/>
</dbReference>
<gene>
    <name evidence="12" type="primary">apt</name>
    <name evidence="14" type="ORF">EPI11_12850</name>
</gene>
<dbReference type="GO" id="GO:0006168">
    <property type="term" value="P:adenine salvage"/>
    <property type="evidence" value="ECO:0007669"/>
    <property type="project" value="InterPro"/>
</dbReference>
<evidence type="ECO:0000313" key="14">
    <source>
        <dbReference type="EMBL" id="RWW98810.1"/>
    </source>
</evidence>
<evidence type="ECO:0000256" key="11">
    <source>
        <dbReference type="ARBA" id="ARBA00022726"/>
    </source>
</evidence>
<keyword evidence="11 12" id="KW-0660">Purine salvage</keyword>
<dbReference type="Pfam" id="PF00156">
    <property type="entry name" value="Pribosyltran"/>
    <property type="match status" value="1"/>
</dbReference>
<comment type="function">
    <text evidence="2 12">Catalyzes a salvage reaction resulting in the formation of AMP, that is energically less costly than de novo synthesis.</text>
</comment>
<evidence type="ECO:0000256" key="4">
    <source>
        <dbReference type="ARBA" id="ARBA00004659"/>
    </source>
</evidence>
<dbReference type="NCBIfam" id="TIGR01090">
    <property type="entry name" value="apt"/>
    <property type="match status" value="1"/>
</dbReference>
<comment type="similarity">
    <text evidence="5 12">Belongs to the purine/pyrimidine phosphoribosyltransferase family.</text>
</comment>
<dbReference type="OrthoDB" id="9803963at2"/>
<dbReference type="HAMAP" id="MF_00004">
    <property type="entry name" value="Aden_phosphoribosyltr"/>
    <property type="match status" value="1"/>
</dbReference>
<feature type="domain" description="Phosphoribosyltransferase" evidence="13">
    <location>
        <begin position="26"/>
        <end position="148"/>
    </location>
</feature>
<dbReference type="GO" id="GO:0016208">
    <property type="term" value="F:AMP binding"/>
    <property type="evidence" value="ECO:0007669"/>
    <property type="project" value="TreeGrafter"/>
</dbReference>
<proteinExistence type="inferred from homology"/>
<dbReference type="Proteomes" id="UP000287527">
    <property type="component" value="Unassembled WGS sequence"/>
</dbReference>
<dbReference type="NCBIfam" id="NF002636">
    <property type="entry name" value="PRK02304.1-5"/>
    <property type="match status" value="1"/>
</dbReference>
<evidence type="ECO:0000256" key="1">
    <source>
        <dbReference type="ARBA" id="ARBA00000868"/>
    </source>
</evidence>
<dbReference type="InterPro" id="IPR005764">
    <property type="entry name" value="Ade_phspho_trans"/>
</dbReference>
<dbReference type="GO" id="GO:0005737">
    <property type="term" value="C:cytoplasm"/>
    <property type="evidence" value="ECO:0007669"/>
    <property type="project" value="UniProtKB-SubCell"/>
</dbReference>
<dbReference type="Gene3D" id="3.40.50.2020">
    <property type="match status" value="1"/>
</dbReference>
<dbReference type="CDD" id="cd06223">
    <property type="entry name" value="PRTases_typeI"/>
    <property type="match status" value="1"/>
</dbReference>
<evidence type="ECO:0000256" key="10">
    <source>
        <dbReference type="ARBA" id="ARBA00022679"/>
    </source>
</evidence>
<dbReference type="FunFam" id="3.40.50.2020:FF:000004">
    <property type="entry name" value="Adenine phosphoribosyltransferase"/>
    <property type="match status" value="1"/>
</dbReference>
<keyword evidence="9 12" id="KW-0328">Glycosyltransferase</keyword>
<dbReference type="AlphaFoldDB" id="A0A444H6F3"/>
<evidence type="ECO:0000256" key="5">
    <source>
        <dbReference type="ARBA" id="ARBA00008391"/>
    </source>
</evidence>
<evidence type="ECO:0000256" key="7">
    <source>
        <dbReference type="ARBA" id="ARBA00011893"/>
    </source>
</evidence>
<evidence type="ECO:0000256" key="9">
    <source>
        <dbReference type="ARBA" id="ARBA00022676"/>
    </source>
</evidence>
<dbReference type="InterPro" id="IPR000836">
    <property type="entry name" value="PRTase_dom"/>
</dbReference>
<evidence type="ECO:0000313" key="15">
    <source>
        <dbReference type="Proteomes" id="UP000287527"/>
    </source>
</evidence>
<evidence type="ECO:0000256" key="12">
    <source>
        <dbReference type="HAMAP-Rule" id="MF_00004"/>
    </source>
</evidence>
<dbReference type="PANTHER" id="PTHR32315">
    <property type="entry name" value="ADENINE PHOSPHORIBOSYLTRANSFERASE"/>
    <property type="match status" value="1"/>
</dbReference>
<reference evidence="14 15" key="1">
    <citation type="submission" date="2019-01" db="EMBL/GenBank/DDBJ databases">
        <title>Flavobacterium sp. nov.,isolated from freshwater.</title>
        <authorList>
            <person name="Zhang R."/>
            <person name="Du Z.-J."/>
        </authorList>
    </citation>
    <scope>NUCLEOTIDE SEQUENCE [LARGE SCALE GENOMIC DNA]</scope>
    <source>
        <strain evidence="14 15">1E403</strain>
    </source>
</reference>
<dbReference type="GO" id="GO:0003999">
    <property type="term" value="F:adenine phosphoribosyltransferase activity"/>
    <property type="evidence" value="ECO:0007669"/>
    <property type="project" value="UniProtKB-UniRule"/>
</dbReference>
<comment type="subunit">
    <text evidence="6 12">Homodimer.</text>
</comment>
<comment type="caution">
    <text evidence="14">The sequence shown here is derived from an EMBL/GenBank/DDBJ whole genome shotgun (WGS) entry which is preliminary data.</text>
</comment>
<dbReference type="InterPro" id="IPR029057">
    <property type="entry name" value="PRTase-like"/>
</dbReference>
<dbReference type="EC" id="2.4.2.7" evidence="7 12"/>
<dbReference type="UniPathway" id="UPA00588">
    <property type="reaction ID" value="UER00646"/>
</dbReference>
<evidence type="ECO:0000259" key="13">
    <source>
        <dbReference type="Pfam" id="PF00156"/>
    </source>
</evidence>